<sequence length="434" mass="46149">MTSETTTPDPLAVARALLAGDDIAGLIRHLRVAGDQLPLTAVARLLHEAALRSGFDDLAEAAAGVAGGDGDPGERAQALFDFGYACVERGIAFLAIRPLSAAVELEPRVVPIRTELAAAYEREGRHREAVGVLRGYDGELSWLARFQLAYNAILAGDLVEAETAYAALPVPDEAGWAPARDKVRAMLVRAAAARVQDGGLGPEDLRGWHFALTGGVLLTISPWGFDAGMTGRWAMVGDSHVSCREVLRRVGVVLAARGLRPRSVSVLPDRDSEILGRAAARHFGLPAVPFAEDRADTLVVAYDLNDADTGTLGALRERTPGQILFERATNWTDPPLVSADICGFLRQAVKTPWDAEPRMADGEAFQTEADARRVEEIAASLAGTEPEADPGDGATPPDPDDVLLGFVNGVAETWMIAPREYVGSPGPVPSSRFL</sequence>
<evidence type="ECO:0000313" key="2">
    <source>
        <dbReference type="EMBL" id="GAA1974667.1"/>
    </source>
</evidence>
<protein>
    <submittedName>
        <fullName evidence="2">Uncharacterized protein</fullName>
    </submittedName>
</protein>
<gene>
    <name evidence="2" type="ORF">GCM10009838_38360</name>
</gene>
<feature type="region of interest" description="Disordered" evidence="1">
    <location>
        <begin position="382"/>
        <end position="401"/>
    </location>
</feature>
<accession>A0ABP5D915</accession>
<organism evidence="2 3">
    <name type="scientific">Catenulispora subtropica</name>
    <dbReference type="NCBI Taxonomy" id="450798"/>
    <lineage>
        <taxon>Bacteria</taxon>
        <taxon>Bacillati</taxon>
        <taxon>Actinomycetota</taxon>
        <taxon>Actinomycetes</taxon>
        <taxon>Catenulisporales</taxon>
        <taxon>Catenulisporaceae</taxon>
        <taxon>Catenulispora</taxon>
    </lineage>
</organism>
<dbReference type="RefSeq" id="WP_344658411.1">
    <property type="nucleotide sequence ID" value="NZ_BAAAQM010000020.1"/>
</dbReference>
<dbReference type="EMBL" id="BAAAQM010000020">
    <property type="protein sequence ID" value="GAA1974667.1"/>
    <property type="molecule type" value="Genomic_DNA"/>
</dbReference>
<reference evidence="3" key="1">
    <citation type="journal article" date="2019" name="Int. J. Syst. Evol. Microbiol.">
        <title>The Global Catalogue of Microorganisms (GCM) 10K type strain sequencing project: providing services to taxonomists for standard genome sequencing and annotation.</title>
        <authorList>
            <consortium name="The Broad Institute Genomics Platform"/>
            <consortium name="The Broad Institute Genome Sequencing Center for Infectious Disease"/>
            <person name="Wu L."/>
            <person name="Ma J."/>
        </authorList>
    </citation>
    <scope>NUCLEOTIDE SEQUENCE [LARGE SCALE GENOMIC DNA]</scope>
    <source>
        <strain evidence="3">JCM 16013</strain>
    </source>
</reference>
<keyword evidence="3" id="KW-1185">Reference proteome</keyword>
<evidence type="ECO:0000256" key="1">
    <source>
        <dbReference type="SAM" id="MobiDB-lite"/>
    </source>
</evidence>
<comment type="caution">
    <text evidence="2">The sequence shown here is derived from an EMBL/GenBank/DDBJ whole genome shotgun (WGS) entry which is preliminary data.</text>
</comment>
<evidence type="ECO:0000313" key="3">
    <source>
        <dbReference type="Proteomes" id="UP001499854"/>
    </source>
</evidence>
<proteinExistence type="predicted"/>
<dbReference type="Proteomes" id="UP001499854">
    <property type="component" value="Unassembled WGS sequence"/>
</dbReference>
<name>A0ABP5D915_9ACTN</name>